<accession>A0A398B618</accession>
<sequence>MTNMYPSLFFMTFFDLGLDNKSHGSGQIYKLSIKQAIGSSLVICFLLSFGSLIIKLSFDTIQWKYGVILIFGGILGAQIGGRISKKLNSIVLKRIAAYSIILVSVKLFYDLFF</sequence>
<dbReference type="PANTHER" id="PTHR43701">
    <property type="entry name" value="MEMBRANE TRANSPORTER PROTEIN MJ0441-RELATED"/>
    <property type="match status" value="1"/>
</dbReference>
<dbReference type="RefSeq" id="WP_119117424.1">
    <property type="nucleotide sequence ID" value="NZ_QWVS01000019.1"/>
</dbReference>
<keyword evidence="3 6" id="KW-0812">Transmembrane</keyword>
<feature type="transmembrane region" description="Helical" evidence="6">
    <location>
        <begin position="63"/>
        <end position="83"/>
    </location>
</feature>
<evidence type="ECO:0000313" key="7">
    <source>
        <dbReference type="EMBL" id="RID85302.1"/>
    </source>
</evidence>
<dbReference type="AlphaFoldDB" id="A0A398B618"/>
<evidence type="ECO:0000313" key="8">
    <source>
        <dbReference type="Proteomes" id="UP000266016"/>
    </source>
</evidence>
<dbReference type="PANTHER" id="PTHR43701:SF2">
    <property type="entry name" value="MEMBRANE TRANSPORTER PROTEIN YJNA-RELATED"/>
    <property type="match status" value="1"/>
</dbReference>
<protein>
    <recommendedName>
        <fullName evidence="6">Probable membrane transporter protein</fullName>
    </recommendedName>
</protein>
<comment type="similarity">
    <text evidence="2 6">Belongs to the 4-toluene sulfonate uptake permease (TSUP) (TC 2.A.102) family.</text>
</comment>
<evidence type="ECO:0000256" key="5">
    <source>
        <dbReference type="ARBA" id="ARBA00023136"/>
    </source>
</evidence>
<evidence type="ECO:0000256" key="2">
    <source>
        <dbReference type="ARBA" id="ARBA00009142"/>
    </source>
</evidence>
<proteinExistence type="inferred from homology"/>
<evidence type="ECO:0000256" key="4">
    <source>
        <dbReference type="ARBA" id="ARBA00022989"/>
    </source>
</evidence>
<dbReference type="EMBL" id="QWVS01000019">
    <property type="protein sequence ID" value="RID85302.1"/>
    <property type="molecule type" value="Genomic_DNA"/>
</dbReference>
<name>A0A398B618_9BACI</name>
<dbReference type="InterPro" id="IPR002781">
    <property type="entry name" value="TM_pro_TauE-like"/>
</dbReference>
<evidence type="ECO:0000256" key="6">
    <source>
        <dbReference type="RuleBase" id="RU363041"/>
    </source>
</evidence>
<evidence type="ECO:0000256" key="1">
    <source>
        <dbReference type="ARBA" id="ARBA00004141"/>
    </source>
</evidence>
<keyword evidence="5 6" id="KW-0472">Membrane</keyword>
<dbReference type="Pfam" id="PF01925">
    <property type="entry name" value="TauE"/>
    <property type="match status" value="1"/>
</dbReference>
<feature type="transmembrane region" description="Helical" evidence="6">
    <location>
        <begin position="36"/>
        <end position="57"/>
    </location>
</feature>
<dbReference type="Proteomes" id="UP000266016">
    <property type="component" value="Unassembled WGS sequence"/>
</dbReference>
<gene>
    <name evidence="7" type="ORF">D1953_11970</name>
</gene>
<comment type="caution">
    <text evidence="7">The sequence shown here is derived from an EMBL/GenBank/DDBJ whole genome shotgun (WGS) entry which is preliminary data.</text>
</comment>
<evidence type="ECO:0000256" key="3">
    <source>
        <dbReference type="ARBA" id="ARBA00022692"/>
    </source>
</evidence>
<keyword evidence="6" id="KW-1003">Cell membrane</keyword>
<keyword evidence="4 6" id="KW-1133">Transmembrane helix</keyword>
<keyword evidence="8" id="KW-1185">Reference proteome</keyword>
<organism evidence="7 8">
    <name type="scientific">Peribacillus asahii</name>
    <dbReference type="NCBI Taxonomy" id="228899"/>
    <lineage>
        <taxon>Bacteria</taxon>
        <taxon>Bacillati</taxon>
        <taxon>Bacillota</taxon>
        <taxon>Bacilli</taxon>
        <taxon>Bacillales</taxon>
        <taxon>Bacillaceae</taxon>
        <taxon>Peribacillus</taxon>
    </lineage>
</organism>
<reference evidence="7 8" key="1">
    <citation type="submission" date="2018-08" db="EMBL/GenBank/DDBJ databases">
        <title>Bacillus jemisoniae sp. nov., Bacillus chryseoplanitiae sp. nov., Bacillus resnikiae sp. nov., and Bacillus frankliniae sp. nov., isolated from Viking spacecraft and associated surfaces.</title>
        <authorList>
            <person name="Seuylemezian A."/>
            <person name="Vaishampayan P."/>
        </authorList>
    </citation>
    <scope>NUCLEOTIDE SEQUENCE [LARGE SCALE GENOMIC DNA]</scope>
    <source>
        <strain evidence="7 8">MA001</strain>
    </source>
</reference>
<dbReference type="GO" id="GO:0005886">
    <property type="term" value="C:plasma membrane"/>
    <property type="evidence" value="ECO:0007669"/>
    <property type="project" value="UniProtKB-SubCell"/>
</dbReference>
<comment type="subcellular location">
    <subcellularLocation>
        <location evidence="6">Cell membrane</location>
        <topology evidence="6">Multi-pass membrane protein</topology>
    </subcellularLocation>
    <subcellularLocation>
        <location evidence="1">Membrane</location>
        <topology evidence="1">Multi-pass membrane protein</topology>
    </subcellularLocation>
</comment>
<dbReference type="InterPro" id="IPR051598">
    <property type="entry name" value="TSUP/Inactive_protease-like"/>
</dbReference>